<dbReference type="EMBL" id="JAOPGA020000475">
    <property type="protein sequence ID" value="KAL0478861.1"/>
    <property type="molecule type" value="Genomic_DNA"/>
</dbReference>
<evidence type="ECO:0000256" key="1">
    <source>
        <dbReference type="SAM" id="MobiDB-lite"/>
    </source>
</evidence>
<dbReference type="Proteomes" id="UP001431209">
    <property type="component" value="Unassembled WGS sequence"/>
</dbReference>
<evidence type="ECO:0000313" key="2">
    <source>
        <dbReference type="EMBL" id="KAL0478861.1"/>
    </source>
</evidence>
<organism evidence="2 3">
    <name type="scientific">Acrasis kona</name>
    <dbReference type="NCBI Taxonomy" id="1008807"/>
    <lineage>
        <taxon>Eukaryota</taxon>
        <taxon>Discoba</taxon>
        <taxon>Heterolobosea</taxon>
        <taxon>Tetramitia</taxon>
        <taxon>Eutetramitia</taxon>
        <taxon>Acrasidae</taxon>
        <taxon>Acrasis</taxon>
    </lineage>
</organism>
<dbReference type="AlphaFoldDB" id="A0AAW2YPJ1"/>
<protein>
    <submittedName>
        <fullName evidence="2">Uncharacterized protein</fullName>
    </submittedName>
</protein>
<feature type="region of interest" description="Disordered" evidence="1">
    <location>
        <begin position="1"/>
        <end position="32"/>
    </location>
</feature>
<sequence length="256" mass="28630">MDRKDFSRTSIEPLTKFSPKNNSTTTQQQVPPIIQTKQQAQVIQQKKVASQLVHEAIAKKNQIIKSPSSSNQQQPPPTISINAVQQFEETDESSIQSQSSKLQIPSNVKNTTTTIVDKSLDEISEIEQKEAAPVKIEKKLINDNIVNLMSTDDYEEDDLSDIPMAQEQNNVKTTAEPAISLQKKNAILSMSADSDSDIPMPITPTHQKGNDEEKKQQPVDKKDLKNNPTTDELDEKMKQLEGEISELKKKAPVKNK</sequence>
<gene>
    <name evidence="2" type="ORF">AKO1_002191</name>
</gene>
<evidence type="ECO:0000313" key="3">
    <source>
        <dbReference type="Proteomes" id="UP001431209"/>
    </source>
</evidence>
<reference evidence="2 3" key="1">
    <citation type="submission" date="2024-03" db="EMBL/GenBank/DDBJ databases">
        <title>The Acrasis kona genome and developmental transcriptomes reveal deep origins of eukaryotic multicellular pathways.</title>
        <authorList>
            <person name="Sheikh S."/>
            <person name="Fu C.-J."/>
            <person name="Brown M.W."/>
            <person name="Baldauf S.L."/>
        </authorList>
    </citation>
    <scope>NUCLEOTIDE SEQUENCE [LARGE SCALE GENOMIC DNA]</scope>
    <source>
        <strain evidence="2 3">ATCC MYA-3509</strain>
    </source>
</reference>
<proteinExistence type="predicted"/>
<feature type="region of interest" description="Disordered" evidence="1">
    <location>
        <begin position="188"/>
        <end position="235"/>
    </location>
</feature>
<keyword evidence="3" id="KW-1185">Reference proteome</keyword>
<feature type="compositionally biased region" description="Polar residues" evidence="1">
    <location>
        <begin position="8"/>
        <end position="23"/>
    </location>
</feature>
<accession>A0AAW2YPJ1</accession>
<feature type="non-terminal residue" evidence="2">
    <location>
        <position position="256"/>
    </location>
</feature>
<feature type="compositionally biased region" description="Basic and acidic residues" evidence="1">
    <location>
        <begin position="208"/>
        <end position="225"/>
    </location>
</feature>
<comment type="caution">
    <text evidence="2">The sequence shown here is derived from an EMBL/GenBank/DDBJ whole genome shotgun (WGS) entry which is preliminary data.</text>
</comment>
<name>A0AAW2YPJ1_9EUKA</name>